<dbReference type="PROSITE" id="PS00975">
    <property type="entry name" value="NMT_1"/>
    <property type="match status" value="1"/>
</dbReference>
<evidence type="ECO:0000259" key="8">
    <source>
        <dbReference type="Pfam" id="PF02799"/>
    </source>
</evidence>
<evidence type="ECO:0000259" key="7">
    <source>
        <dbReference type="Pfam" id="PF01233"/>
    </source>
</evidence>
<dbReference type="InterPro" id="IPR022678">
    <property type="entry name" value="NMT_CS"/>
</dbReference>
<evidence type="ECO:0000256" key="3">
    <source>
        <dbReference type="ARBA" id="ARBA00022679"/>
    </source>
</evidence>
<keyword evidence="10" id="KW-1185">Reference proteome</keyword>
<dbReference type="EMBL" id="BLIY01000017">
    <property type="protein sequence ID" value="GFE55141.1"/>
    <property type="molecule type" value="Genomic_DNA"/>
</dbReference>
<evidence type="ECO:0000256" key="4">
    <source>
        <dbReference type="ARBA" id="ARBA00023315"/>
    </source>
</evidence>
<dbReference type="PANTHER" id="PTHR11377">
    <property type="entry name" value="N-MYRISTOYL TRANSFERASE"/>
    <property type="match status" value="1"/>
</dbReference>
<keyword evidence="3 5" id="KW-0808">Transferase</keyword>
<dbReference type="GO" id="GO:0005737">
    <property type="term" value="C:cytoplasm"/>
    <property type="evidence" value="ECO:0007669"/>
    <property type="project" value="TreeGrafter"/>
</dbReference>
<dbReference type="Pfam" id="PF02799">
    <property type="entry name" value="NMT_C"/>
    <property type="match status" value="1"/>
</dbReference>
<comment type="caution">
    <text evidence="9">The sequence shown here is derived from an EMBL/GenBank/DDBJ whole genome shotgun (WGS) entry which is preliminary data.</text>
</comment>
<dbReference type="SUPFAM" id="SSF55729">
    <property type="entry name" value="Acyl-CoA N-acyltransferases (Nat)"/>
    <property type="match status" value="2"/>
</dbReference>
<evidence type="ECO:0000256" key="5">
    <source>
        <dbReference type="RuleBase" id="RU000586"/>
    </source>
</evidence>
<evidence type="ECO:0000256" key="2">
    <source>
        <dbReference type="ARBA" id="ARBA00012923"/>
    </source>
</evidence>
<dbReference type="PANTHER" id="PTHR11377:SF5">
    <property type="entry name" value="GLYCYLPEPTIDE N-TETRADECANOYLTRANSFERASE"/>
    <property type="match status" value="1"/>
</dbReference>
<dbReference type="EC" id="2.3.1.97" evidence="2 5"/>
<evidence type="ECO:0000313" key="10">
    <source>
        <dbReference type="Proteomes" id="UP001057455"/>
    </source>
</evidence>
<dbReference type="GO" id="GO:0004379">
    <property type="term" value="F:glycylpeptide N-tetradecanoyltransferase activity"/>
    <property type="evidence" value="ECO:0007669"/>
    <property type="project" value="UniProtKB-EC"/>
</dbReference>
<dbReference type="InterPro" id="IPR022677">
    <property type="entry name" value="NMT_C"/>
</dbReference>
<dbReference type="Proteomes" id="UP001057455">
    <property type="component" value="Unassembled WGS sequence"/>
</dbReference>
<comment type="similarity">
    <text evidence="1 6">Belongs to the NMT family.</text>
</comment>
<feature type="domain" description="Glycylpeptide N-tetradecanoyltransferase C-terminal" evidence="8">
    <location>
        <begin position="293"/>
        <end position="470"/>
    </location>
</feature>
<name>A0A9W5TCG1_BABOV</name>
<proteinExistence type="inferred from homology"/>
<dbReference type="InterPro" id="IPR022676">
    <property type="entry name" value="NMT_N"/>
</dbReference>
<feature type="domain" description="Glycylpeptide N-tetradecanoyltransferase N-terminal" evidence="7">
    <location>
        <begin position="120"/>
        <end position="278"/>
    </location>
</feature>
<dbReference type="PIRSF" id="PIRSF015892">
    <property type="entry name" value="N-myristl_transf"/>
    <property type="match status" value="1"/>
</dbReference>
<comment type="function">
    <text evidence="5">Adds a myristoyl group to the N-terminal glycine residue of certain cellular proteins.</text>
</comment>
<accession>A0A9W5TCG1</accession>
<protein>
    <recommendedName>
        <fullName evidence="2 5">Glycylpeptide N-tetradecanoyltransferase</fullName>
        <ecNumber evidence="2 5">2.3.1.97</ecNumber>
    </recommendedName>
</protein>
<dbReference type="InterPro" id="IPR000903">
    <property type="entry name" value="NMT"/>
</dbReference>
<evidence type="ECO:0000256" key="1">
    <source>
        <dbReference type="ARBA" id="ARBA00009469"/>
    </source>
</evidence>
<reference evidence="9" key="1">
    <citation type="submission" date="2019-12" db="EMBL/GenBank/DDBJ databases">
        <title>Genome sequence of Babesia ovis.</title>
        <authorList>
            <person name="Yamagishi J."/>
            <person name="Sevinc F."/>
            <person name="Xuan X."/>
        </authorList>
    </citation>
    <scope>NUCLEOTIDE SEQUENCE</scope>
    <source>
        <strain evidence="9">Selcuk</strain>
    </source>
</reference>
<dbReference type="InterPro" id="IPR016181">
    <property type="entry name" value="Acyl_CoA_acyltransferase"/>
</dbReference>
<keyword evidence="4 5" id="KW-0012">Acyltransferase</keyword>
<dbReference type="FunFam" id="3.40.630.170:FF:000003">
    <property type="entry name" value="Glycylpeptide N-tetradecanoyltransferase"/>
    <property type="match status" value="1"/>
</dbReference>
<evidence type="ECO:0000256" key="6">
    <source>
        <dbReference type="RuleBase" id="RU004178"/>
    </source>
</evidence>
<sequence>MFDFNFDALLRRIECRLLSLLETYLQLVYLPGMAPNDTRNGVPESEKKNVEALARTLGDLKLKGEQDHDYGTLTTRNLLDMLSNATRRPHVPEGNHAFWYTQPVSRFTDEVKSNDEIGPINTVCDVSKVPTEPYLLPDAFEWVDINILDRDQLKQLYILLNENYVEDGESMFRFDYKADFLRWAMTPPGFKPNWHVGVRVRSSKRLVGFISGVPATISVLGKILDVAEINFLCVHKQLRSKRLAPVLIKEVTRRINLCNIWQAVYTAGVLIPKPVATCRYWHRPLDIRKLVNAQFSTIGNRMTISRAQRLYRLPDSAEDIRMRPMVPRDLDGVYELLNKHLAAYKLHPVFSKEEIKHLFLPKDGIIYTYVKTNDEDIVTDFLSFYCLQSSVINNPKVSNIKAAYSFYNVATTVSFKHLMEQALQFAHSLQFDVFNALDLMDNSKVLEELKFGEGDGGLYYYLFNWRIPTLKPSDIGIVLL</sequence>
<evidence type="ECO:0000313" key="9">
    <source>
        <dbReference type="EMBL" id="GFE55141.1"/>
    </source>
</evidence>
<comment type="catalytic activity">
    <reaction evidence="5">
        <text>N-terminal glycyl-[protein] + tetradecanoyl-CoA = N-tetradecanoylglycyl-[protein] + CoA + H(+)</text>
        <dbReference type="Rhea" id="RHEA:15521"/>
        <dbReference type="Rhea" id="RHEA-COMP:12666"/>
        <dbReference type="Rhea" id="RHEA-COMP:12667"/>
        <dbReference type="ChEBI" id="CHEBI:15378"/>
        <dbReference type="ChEBI" id="CHEBI:57287"/>
        <dbReference type="ChEBI" id="CHEBI:57385"/>
        <dbReference type="ChEBI" id="CHEBI:64723"/>
        <dbReference type="ChEBI" id="CHEBI:133050"/>
        <dbReference type="EC" id="2.3.1.97"/>
    </reaction>
</comment>
<dbReference type="PROSITE" id="PS00976">
    <property type="entry name" value="NMT_2"/>
    <property type="match status" value="1"/>
</dbReference>
<gene>
    <name evidence="9" type="ORF">BaOVIS_025450</name>
</gene>
<dbReference type="AlphaFoldDB" id="A0A9W5TCG1"/>
<dbReference type="Gene3D" id="3.40.630.170">
    <property type="match status" value="1"/>
</dbReference>
<dbReference type="OrthoDB" id="60315at2759"/>
<organism evidence="9 10">
    <name type="scientific">Babesia ovis</name>
    <dbReference type="NCBI Taxonomy" id="5869"/>
    <lineage>
        <taxon>Eukaryota</taxon>
        <taxon>Sar</taxon>
        <taxon>Alveolata</taxon>
        <taxon>Apicomplexa</taxon>
        <taxon>Aconoidasida</taxon>
        <taxon>Piroplasmida</taxon>
        <taxon>Babesiidae</taxon>
        <taxon>Babesia</taxon>
    </lineage>
</organism>
<dbReference type="Pfam" id="PF01233">
    <property type="entry name" value="NMT"/>
    <property type="match status" value="1"/>
</dbReference>